<comment type="caution">
    <text evidence="1">The sequence shown here is derived from an EMBL/GenBank/DDBJ whole genome shotgun (WGS) entry which is preliminary data.</text>
</comment>
<keyword evidence="2" id="KW-1185">Reference proteome</keyword>
<proteinExistence type="predicted"/>
<protein>
    <submittedName>
        <fullName evidence="1">YkgJ family cysteine cluster protein</fullName>
    </submittedName>
</protein>
<accession>A0ABT3STL7</accession>
<evidence type="ECO:0000313" key="1">
    <source>
        <dbReference type="EMBL" id="MCX2973219.1"/>
    </source>
</evidence>
<dbReference type="InterPro" id="IPR005358">
    <property type="entry name" value="Puta_zinc/iron-chelating_dom"/>
</dbReference>
<dbReference type="EMBL" id="SHNP01000002">
    <property type="protein sequence ID" value="MCX2973219.1"/>
    <property type="molecule type" value="Genomic_DNA"/>
</dbReference>
<name>A0ABT3STL7_9GAMM</name>
<reference evidence="1" key="1">
    <citation type="submission" date="2019-02" db="EMBL/GenBank/DDBJ databases">
        <authorList>
            <person name="Li S.-H."/>
        </authorList>
    </citation>
    <scope>NUCLEOTIDE SEQUENCE</scope>
    <source>
        <strain evidence="1">IMCC8485</strain>
    </source>
</reference>
<evidence type="ECO:0000313" key="2">
    <source>
        <dbReference type="Proteomes" id="UP001143307"/>
    </source>
</evidence>
<dbReference type="Pfam" id="PF03692">
    <property type="entry name" value="CxxCxxCC"/>
    <property type="match status" value="1"/>
</dbReference>
<organism evidence="1 2">
    <name type="scientific">Candidatus Seongchinamella marina</name>
    <dbReference type="NCBI Taxonomy" id="2518990"/>
    <lineage>
        <taxon>Bacteria</taxon>
        <taxon>Pseudomonadati</taxon>
        <taxon>Pseudomonadota</taxon>
        <taxon>Gammaproteobacteria</taxon>
        <taxon>Cellvibrionales</taxon>
        <taxon>Halieaceae</taxon>
        <taxon>Seongchinamella</taxon>
    </lineage>
</organism>
<dbReference type="Proteomes" id="UP001143307">
    <property type="component" value="Unassembled WGS sequence"/>
</dbReference>
<sequence>MRECNQCGKCCIAYSDGGLSASALEIEDWEQFRPDIAQYVANGEIWMDPVSGERLKRCPWLEAEPASVDGADLKYSCGIYQERPEDCRHYPTSIDEMVRDGCEMIELHDLDAPKAAQRELDRLMAESRPPLS</sequence>
<gene>
    <name evidence="1" type="ORF">EYC87_06415</name>
</gene>